<accession>A0A3R7KXY6</accession>
<evidence type="ECO:0000313" key="3">
    <source>
        <dbReference type="Proteomes" id="UP000284403"/>
    </source>
</evidence>
<sequence>MQSGMHLEIHTHPLSDELGSRQTSLLPGQVRTPKYRVHSPITDWAATSSVFDDGCSARAGLGVNGEESHYPPSHTTPMTVYGQGDLWGNGGDFSAQVSCAFLDALEPAASDAPPAVEATSASPPTLPAASDTVSPTTAPDCPTSTASGASATSVECSVRAGVVSAAARAGPPAAFPPPAELRYTASCIKYHHHHHLAPHVASLKDVAWSIIAAAGLPLSIACLDDYITEGQLQLPQPPQAAQPSDPFAPTASPSRPVAKAAPARRKTQSESLSDLLYFHANFFPPPPPPHAPMQTRLSRAALWYHYASKWDIAHRMPPPPRSPLPEMELERREQLLSLSRAPYHSDRWLKICEHWFEVIRQQFNYPTANTAVPLSRSFVLSHVVVA</sequence>
<gene>
    <name evidence="2" type="ORF">Tco025E_05462</name>
</gene>
<dbReference type="EMBL" id="MKKU01000320">
    <property type="protein sequence ID" value="RNF15655.1"/>
    <property type="molecule type" value="Genomic_DNA"/>
</dbReference>
<organism evidence="2 3">
    <name type="scientific">Trypanosoma conorhini</name>
    <dbReference type="NCBI Taxonomy" id="83891"/>
    <lineage>
        <taxon>Eukaryota</taxon>
        <taxon>Discoba</taxon>
        <taxon>Euglenozoa</taxon>
        <taxon>Kinetoplastea</taxon>
        <taxon>Metakinetoplastina</taxon>
        <taxon>Trypanosomatida</taxon>
        <taxon>Trypanosomatidae</taxon>
        <taxon>Trypanosoma</taxon>
    </lineage>
</organism>
<dbReference type="OrthoDB" id="246109at2759"/>
<dbReference type="AlphaFoldDB" id="A0A3R7KXY6"/>
<reference evidence="2 3" key="1">
    <citation type="journal article" date="2018" name="BMC Genomics">
        <title>Genomic comparison of Trypanosoma conorhini and Trypanosoma rangeli to Trypanosoma cruzi strains of high and low virulence.</title>
        <authorList>
            <person name="Bradwell K.R."/>
            <person name="Koparde V.N."/>
            <person name="Matveyev A.V."/>
            <person name="Serrano M.G."/>
            <person name="Alves J.M."/>
            <person name="Parikh H."/>
            <person name="Huang B."/>
            <person name="Lee V."/>
            <person name="Espinosa-Alvarez O."/>
            <person name="Ortiz P.A."/>
            <person name="Costa-Martins A.G."/>
            <person name="Teixeira M.M."/>
            <person name="Buck G.A."/>
        </authorList>
    </citation>
    <scope>NUCLEOTIDE SEQUENCE [LARGE SCALE GENOMIC DNA]</scope>
    <source>
        <strain evidence="2 3">025E</strain>
    </source>
</reference>
<dbReference type="Proteomes" id="UP000284403">
    <property type="component" value="Unassembled WGS sequence"/>
</dbReference>
<feature type="compositionally biased region" description="Low complexity" evidence="1">
    <location>
        <begin position="251"/>
        <end position="261"/>
    </location>
</feature>
<keyword evidence="3" id="KW-1185">Reference proteome</keyword>
<dbReference type="RefSeq" id="XP_029227556.1">
    <property type="nucleotide sequence ID" value="XM_029372357.1"/>
</dbReference>
<proteinExistence type="predicted"/>
<feature type="region of interest" description="Disordered" evidence="1">
    <location>
        <begin position="235"/>
        <end position="265"/>
    </location>
</feature>
<name>A0A3R7KXY6_9TRYP</name>
<feature type="compositionally biased region" description="Low complexity" evidence="1">
    <location>
        <begin position="118"/>
        <end position="132"/>
    </location>
</feature>
<comment type="caution">
    <text evidence="2">The sequence shown here is derived from an EMBL/GenBank/DDBJ whole genome shotgun (WGS) entry which is preliminary data.</text>
</comment>
<evidence type="ECO:0000256" key="1">
    <source>
        <dbReference type="SAM" id="MobiDB-lite"/>
    </source>
</evidence>
<protein>
    <submittedName>
        <fullName evidence="2">Pterin-4-alpha-carbinolamine dehydratase</fullName>
    </submittedName>
</protein>
<evidence type="ECO:0000313" key="2">
    <source>
        <dbReference type="EMBL" id="RNF15655.1"/>
    </source>
</evidence>
<dbReference type="GeneID" id="40319073"/>
<feature type="region of interest" description="Disordered" evidence="1">
    <location>
        <begin position="112"/>
        <end position="148"/>
    </location>
</feature>